<feature type="repeat" description="RCC1" evidence="1">
    <location>
        <begin position="265"/>
        <end position="318"/>
    </location>
</feature>
<sequence>MDEQILYYCQDDLYMAFLFDRKDESYRKYEWGPVLSSKIRNQQQIKKITSGDEYEMVDEFLVLYNSNKIDFYSGKSRNNSQTIQTKQFEIENEEIEDLQGGSLSFLILTKSGKVYSFADSKRRYDYEDIPFQDPENSTYDKIRIVPFFQKNNLFVKSIVMNAYSNYYLCKNGELYANGFNENCTLLIHFLFFYFLVYYWYLHNKWEKHFYFVVSLFQLQRELSWRSEIGEDPNTHYQLPIKIAKNVKKVFSGKKSRNLFYLTQNKELYGRGLNNYGQLSIGSKKLQNVPKKIDVTNLDGKEILDIKSCYEHTILITKSGESFSCGRGDNNGIGEDKLIFTEIPHLKNKVIIKIHGCSQINFFITQENELYALNLYKLFFQNSRNLNKNGNETNNETDYFKFPRKINLPQFFENNLIPFQLNCGFNAVFLYPDNRIDSLNDDFKQLFKSKKYCDSKLIIISNEIEIEIPIHKLIIELRTGLKIEKIQSIINEKKINKKDIFIFLKWAYYDKFEYSKQNQLLQIFNSFELSFPPQNDLKEDLLKLYNDNNSKDFRILVKNVDVVNNGEIKDNIDVEDDEEEDILKFKQILVHKLMLLTRTGLFRDMFDNLNEKENNINQINDYSQKSIESLQILIKYFYTNKLDLSDFGNDNKKIDNELLYDELHDSVEYYQLNRNSYFHYQLNQMVKGN</sequence>
<evidence type="ECO:0000259" key="3">
    <source>
        <dbReference type="PROSITE" id="PS50097"/>
    </source>
</evidence>
<dbReference type="Pfam" id="PF00651">
    <property type="entry name" value="BTB"/>
    <property type="match status" value="1"/>
</dbReference>
<feature type="domain" description="BTB" evidence="3">
    <location>
        <begin position="585"/>
        <end position="645"/>
    </location>
</feature>
<dbReference type="Gene3D" id="2.130.10.30">
    <property type="entry name" value="Regulator of chromosome condensation 1/beta-lactamase-inhibitor protein II"/>
    <property type="match status" value="2"/>
</dbReference>
<evidence type="ECO:0000256" key="2">
    <source>
        <dbReference type="SAM" id="Phobius"/>
    </source>
</evidence>
<protein>
    <recommendedName>
        <fullName evidence="3">BTB domain-containing protein</fullName>
    </recommendedName>
</protein>
<dbReference type="Proteomes" id="UP001150062">
    <property type="component" value="Unassembled WGS sequence"/>
</dbReference>
<dbReference type="SUPFAM" id="SSF50985">
    <property type="entry name" value="RCC1/BLIP-II"/>
    <property type="match status" value="1"/>
</dbReference>
<dbReference type="InterPro" id="IPR000210">
    <property type="entry name" value="BTB/POZ_dom"/>
</dbReference>
<dbReference type="InterPro" id="IPR051553">
    <property type="entry name" value="Ran_GTPase-activating"/>
</dbReference>
<evidence type="ECO:0000313" key="4">
    <source>
        <dbReference type="EMBL" id="KAJ6246156.1"/>
    </source>
</evidence>
<dbReference type="InterPro" id="IPR000408">
    <property type="entry name" value="Reg_chr_condens"/>
</dbReference>
<dbReference type="InterPro" id="IPR009091">
    <property type="entry name" value="RCC1/BLIP-II"/>
</dbReference>
<dbReference type="PANTHER" id="PTHR45982:SF1">
    <property type="entry name" value="REGULATOR OF CHROMOSOME CONDENSATION"/>
    <property type="match status" value="1"/>
</dbReference>
<organism evidence="4 5">
    <name type="scientific">Anaeramoeba flamelloides</name>
    <dbReference type="NCBI Taxonomy" id="1746091"/>
    <lineage>
        <taxon>Eukaryota</taxon>
        <taxon>Metamonada</taxon>
        <taxon>Anaeramoebidae</taxon>
        <taxon>Anaeramoeba</taxon>
    </lineage>
</organism>
<comment type="caution">
    <text evidence="4">The sequence shown here is derived from an EMBL/GenBank/DDBJ whole genome shotgun (WGS) entry which is preliminary data.</text>
</comment>
<dbReference type="EMBL" id="JAOAOG010000138">
    <property type="protein sequence ID" value="KAJ6246156.1"/>
    <property type="molecule type" value="Genomic_DNA"/>
</dbReference>
<proteinExistence type="predicted"/>
<dbReference type="PROSITE" id="PS50012">
    <property type="entry name" value="RCC1_3"/>
    <property type="match status" value="1"/>
</dbReference>
<evidence type="ECO:0000313" key="5">
    <source>
        <dbReference type="Proteomes" id="UP001150062"/>
    </source>
</evidence>
<feature type="transmembrane region" description="Helical" evidence="2">
    <location>
        <begin position="185"/>
        <end position="201"/>
    </location>
</feature>
<keyword evidence="5" id="KW-1185">Reference proteome</keyword>
<dbReference type="SUPFAM" id="SSF54695">
    <property type="entry name" value="POZ domain"/>
    <property type="match status" value="1"/>
</dbReference>
<keyword evidence="2" id="KW-0472">Membrane</keyword>
<dbReference type="InterPro" id="IPR011333">
    <property type="entry name" value="SKP1/BTB/POZ_sf"/>
</dbReference>
<gene>
    <name evidence="4" type="ORF">M0813_19561</name>
</gene>
<dbReference type="PANTHER" id="PTHR45982">
    <property type="entry name" value="REGULATOR OF CHROMOSOME CONDENSATION"/>
    <property type="match status" value="1"/>
</dbReference>
<reference evidence="4" key="1">
    <citation type="submission" date="2022-08" db="EMBL/GenBank/DDBJ databases">
        <title>Novel sulfate-reducing endosymbionts in the free-living metamonad Anaeramoeba.</title>
        <authorList>
            <person name="Jerlstrom-Hultqvist J."/>
            <person name="Cepicka I."/>
            <person name="Gallot-Lavallee L."/>
            <person name="Salas-Leiva D."/>
            <person name="Curtis B.A."/>
            <person name="Zahonova K."/>
            <person name="Pipaliya S."/>
            <person name="Dacks J."/>
            <person name="Roger A.J."/>
        </authorList>
    </citation>
    <scope>NUCLEOTIDE SEQUENCE</scope>
    <source>
        <strain evidence="4">Schooner1</strain>
    </source>
</reference>
<keyword evidence="2" id="KW-0812">Transmembrane</keyword>
<keyword evidence="2" id="KW-1133">Transmembrane helix</keyword>
<accession>A0ABQ8YNG9</accession>
<dbReference type="PROSITE" id="PS50097">
    <property type="entry name" value="BTB"/>
    <property type="match status" value="1"/>
</dbReference>
<dbReference type="Gene3D" id="3.30.710.10">
    <property type="entry name" value="Potassium Channel Kv1.1, Chain A"/>
    <property type="match status" value="1"/>
</dbReference>
<dbReference type="Pfam" id="PF00415">
    <property type="entry name" value="RCC1"/>
    <property type="match status" value="1"/>
</dbReference>
<name>A0ABQ8YNG9_9EUKA</name>
<evidence type="ECO:0000256" key="1">
    <source>
        <dbReference type="PROSITE-ProRule" id="PRU00235"/>
    </source>
</evidence>